<protein>
    <recommendedName>
        <fullName evidence="2">TIL domain-containing protein</fullName>
    </recommendedName>
</protein>
<dbReference type="SUPFAM" id="SSF57567">
    <property type="entry name" value="Serine protease inhibitors"/>
    <property type="match status" value="1"/>
</dbReference>
<dbReference type="Proteomes" id="UP000299102">
    <property type="component" value="Unassembled WGS sequence"/>
</dbReference>
<proteinExistence type="predicted"/>
<dbReference type="InterPro" id="IPR036084">
    <property type="entry name" value="Ser_inhib-like_sf"/>
</dbReference>
<dbReference type="Pfam" id="PF01826">
    <property type="entry name" value="TIL"/>
    <property type="match status" value="1"/>
</dbReference>
<evidence type="ECO:0000313" key="3">
    <source>
        <dbReference type="EMBL" id="GBP01525.1"/>
    </source>
</evidence>
<feature type="chain" id="PRO_5020030700" description="TIL domain-containing protein" evidence="1">
    <location>
        <begin position="16"/>
        <end position="88"/>
    </location>
</feature>
<dbReference type="InterPro" id="IPR002919">
    <property type="entry name" value="TIL_dom"/>
</dbReference>
<reference evidence="3 4" key="1">
    <citation type="journal article" date="2019" name="Commun. Biol.">
        <title>The bagworm genome reveals a unique fibroin gene that provides high tensile strength.</title>
        <authorList>
            <person name="Kono N."/>
            <person name="Nakamura H."/>
            <person name="Ohtoshi R."/>
            <person name="Tomita M."/>
            <person name="Numata K."/>
            <person name="Arakawa K."/>
        </authorList>
    </citation>
    <scope>NUCLEOTIDE SEQUENCE [LARGE SCALE GENOMIC DNA]</scope>
</reference>
<feature type="signal peptide" evidence="1">
    <location>
        <begin position="1"/>
        <end position="15"/>
    </location>
</feature>
<dbReference type="Gene3D" id="2.10.25.10">
    <property type="entry name" value="Laminin"/>
    <property type="match status" value="1"/>
</dbReference>
<dbReference type="AlphaFoldDB" id="A0A4C1SHQ1"/>
<evidence type="ECO:0000256" key="1">
    <source>
        <dbReference type="SAM" id="SignalP"/>
    </source>
</evidence>
<evidence type="ECO:0000259" key="2">
    <source>
        <dbReference type="Pfam" id="PF01826"/>
    </source>
</evidence>
<feature type="domain" description="TIL" evidence="2">
    <location>
        <begin position="27"/>
        <end position="87"/>
    </location>
</feature>
<organism evidence="3 4">
    <name type="scientific">Eumeta variegata</name>
    <name type="common">Bagworm moth</name>
    <name type="synonym">Eumeta japonica</name>
    <dbReference type="NCBI Taxonomy" id="151549"/>
    <lineage>
        <taxon>Eukaryota</taxon>
        <taxon>Metazoa</taxon>
        <taxon>Ecdysozoa</taxon>
        <taxon>Arthropoda</taxon>
        <taxon>Hexapoda</taxon>
        <taxon>Insecta</taxon>
        <taxon>Pterygota</taxon>
        <taxon>Neoptera</taxon>
        <taxon>Endopterygota</taxon>
        <taxon>Lepidoptera</taxon>
        <taxon>Glossata</taxon>
        <taxon>Ditrysia</taxon>
        <taxon>Tineoidea</taxon>
        <taxon>Psychidae</taxon>
        <taxon>Oiketicinae</taxon>
        <taxon>Eumeta</taxon>
    </lineage>
</organism>
<gene>
    <name evidence="3" type="ORF">EVAR_69104_1</name>
</gene>
<accession>A0A4C1SHQ1</accession>
<dbReference type="EMBL" id="BGZK01003458">
    <property type="protein sequence ID" value="GBP01525.1"/>
    <property type="molecule type" value="Genomic_DNA"/>
</dbReference>
<dbReference type="CDD" id="cd19941">
    <property type="entry name" value="TIL"/>
    <property type="match status" value="1"/>
</dbReference>
<sequence>MRYLMLLIIFSICYAHRLPEAIANIECYKEHEVGKCVFDCPPEPSCKNRRIDVFCLQTEDMKCRDRCVCKDNYYRNDIGECVTEEQCG</sequence>
<evidence type="ECO:0000313" key="4">
    <source>
        <dbReference type="Proteomes" id="UP000299102"/>
    </source>
</evidence>
<dbReference type="OrthoDB" id="6236007at2759"/>
<name>A0A4C1SHQ1_EUMVA</name>
<comment type="caution">
    <text evidence="3">The sequence shown here is derived from an EMBL/GenBank/DDBJ whole genome shotgun (WGS) entry which is preliminary data.</text>
</comment>
<keyword evidence="4" id="KW-1185">Reference proteome</keyword>
<keyword evidence="1" id="KW-0732">Signal</keyword>